<dbReference type="PANTHER" id="PTHR31918">
    <property type="entry name" value="TRANSMEMBRANE PROTEIN 181"/>
    <property type="match status" value="1"/>
</dbReference>
<evidence type="ECO:0000313" key="9">
    <source>
        <dbReference type="Proteomes" id="UP001164746"/>
    </source>
</evidence>
<feature type="domain" description="Wntless-like transmembrane" evidence="6">
    <location>
        <begin position="240"/>
        <end position="358"/>
    </location>
</feature>
<organism evidence="8 9">
    <name type="scientific">Mya arenaria</name>
    <name type="common">Soft-shell clam</name>
    <dbReference type="NCBI Taxonomy" id="6604"/>
    <lineage>
        <taxon>Eukaryota</taxon>
        <taxon>Metazoa</taxon>
        <taxon>Spiralia</taxon>
        <taxon>Lophotrochozoa</taxon>
        <taxon>Mollusca</taxon>
        <taxon>Bivalvia</taxon>
        <taxon>Autobranchia</taxon>
        <taxon>Heteroconchia</taxon>
        <taxon>Euheterodonta</taxon>
        <taxon>Imparidentia</taxon>
        <taxon>Neoheterodontei</taxon>
        <taxon>Myida</taxon>
        <taxon>Myoidea</taxon>
        <taxon>Myidae</taxon>
        <taxon>Mya</taxon>
    </lineage>
</organism>
<gene>
    <name evidence="8" type="ORF">MAR_017885</name>
</gene>
<evidence type="ECO:0000256" key="4">
    <source>
        <dbReference type="ARBA" id="ARBA00023136"/>
    </source>
</evidence>
<sequence>MDVTYTFSGKPSGPSWGNGARAFLTQFSDVFSAFGKYIAPSYKHDRCERSVQMRLYSLNKRQFVMVFVTFLMCFGITVLIGIAGPPIIETVSYNLSAMTQGDPNINMKTGPFALKSPPLTTFHQQFWLVAHIITDNTEGTRIEQSFTVSVFIGGIKAEDSSLLQGDNPECRDLILLHLGYLDYTSYVINVNFHGLEQQAHFNIKNIIFYFKSYNTAFTKLEIWLSACFPIRYANSLCEIDPLFPLTFLVNSWIPGMFDAIFQSSFLCGLLLFWLCIYHGVRQTDRRFWKFYSLKVLIVGLIWISAVTLSSWQEYNELQDPTYFYRLDTSNFMGFKIFFFIVGGIYLLYLLYLLVRAITITVLRFGRAALQDNFVAELSTHYQNSAEFVAFYETHFKDNPGLSMLNDSDEEVHYGNHLLKLNDTSEKPS</sequence>
<keyword evidence="9" id="KW-1185">Reference proteome</keyword>
<dbReference type="Proteomes" id="UP001164746">
    <property type="component" value="Chromosome 6"/>
</dbReference>
<dbReference type="InterPro" id="IPR047843">
    <property type="entry name" value="WLS-like_TM"/>
</dbReference>
<dbReference type="PANTHER" id="PTHR31918:SF1">
    <property type="entry name" value="TRANSMEMBRANE PROTEIN 181"/>
    <property type="match status" value="1"/>
</dbReference>
<keyword evidence="3 5" id="KW-1133">Transmembrane helix</keyword>
<feature type="transmembrane region" description="Helical" evidence="5">
    <location>
        <begin position="63"/>
        <end position="88"/>
    </location>
</feature>
<protein>
    <submittedName>
        <fullName evidence="8">TM181-like protein</fullName>
    </submittedName>
</protein>
<dbReference type="InterPro" id="IPR054077">
    <property type="entry name" value="TMEM181_GOLD"/>
</dbReference>
<keyword evidence="4 5" id="KW-0472">Membrane</keyword>
<proteinExistence type="predicted"/>
<dbReference type="Pfam" id="PF21885">
    <property type="entry name" value="TMEM181_GOLD"/>
    <property type="match status" value="1"/>
</dbReference>
<keyword evidence="2 5" id="KW-0812">Transmembrane</keyword>
<evidence type="ECO:0000259" key="7">
    <source>
        <dbReference type="Pfam" id="PF21885"/>
    </source>
</evidence>
<evidence type="ECO:0000256" key="3">
    <source>
        <dbReference type="ARBA" id="ARBA00022989"/>
    </source>
</evidence>
<feature type="transmembrane region" description="Helical" evidence="5">
    <location>
        <begin position="291"/>
        <end position="311"/>
    </location>
</feature>
<evidence type="ECO:0000313" key="8">
    <source>
        <dbReference type="EMBL" id="WAR07927.1"/>
    </source>
</evidence>
<dbReference type="EMBL" id="CP111017">
    <property type="protein sequence ID" value="WAR07927.1"/>
    <property type="molecule type" value="Genomic_DNA"/>
</dbReference>
<feature type="transmembrane region" description="Helical" evidence="5">
    <location>
        <begin position="259"/>
        <end position="279"/>
    </location>
</feature>
<feature type="domain" description="TMEM181 GOLD" evidence="7">
    <location>
        <begin position="110"/>
        <end position="213"/>
    </location>
</feature>
<evidence type="ECO:0000256" key="1">
    <source>
        <dbReference type="ARBA" id="ARBA00004141"/>
    </source>
</evidence>
<evidence type="ECO:0000256" key="2">
    <source>
        <dbReference type="ARBA" id="ARBA00022692"/>
    </source>
</evidence>
<dbReference type="InterPro" id="IPR040416">
    <property type="entry name" value="TMEM181"/>
</dbReference>
<comment type="subcellular location">
    <subcellularLocation>
        <location evidence="1">Membrane</location>
        <topology evidence="1">Multi-pass membrane protein</topology>
    </subcellularLocation>
</comment>
<accession>A0ABY7ED35</accession>
<evidence type="ECO:0000256" key="5">
    <source>
        <dbReference type="SAM" id="Phobius"/>
    </source>
</evidence>
<evidence type="ECO:0000259" key="6">
    <source>
        <dbReference type="Pfam" id="PF06664"/>
    </source>
</evidence>
<feature type="transmembrane region" description="Helical" evidence="5">
    <location>
        <begin position="331"/>
        <end position="354"/>
    </location>
</feature>
<reference evidence="8" key="1">
    <citation type="submission" date="2022-11" db="EMBL/GenBank/DDBJ databases">
        <title>Centuries of genome instability and evolution in soft-shell clam transmissible cancer (bioRxiv).</title>
        <authorList>
            <person name="Hart S.F.M."/>
            <person name="Yonemitsu M.A."/>
            <person name="Giersch R.M."/>
            <person name="Beal B.F."/>
            <person name="Arriagada G."/>
            <person name="Davis B.W."/>
            <person name="Ostrander E.A."/>
            <person name="Goff S.P."/>
            <person name="Metzger M.J."/>
        </authorList>
    </citation>
    <scope>NUCLEOTIDE SEQUENCE</scope>
    <source>
        <strain evidence="8">MELC-2E11</strain>
        <tissue evidence="8">Siphon/mantle</tissue>
    </source>
</reference>
<dbReference type="Pfam" id="PF06664">
    <property type="entry name" value="WLS-like_TM"/>
    <property type="match status" value="1"/>
</dbReference>
<name>A0ABY7ED35_MYAAR</name>